<dbReference type="InterPro" id="IPR010982">
    <property type="entry name" value="Lambda_DNA-bd_dom_sf"/>
</dbReference>
<organism evidence="1 2">
    <name type="scientific">Prolixibacter bellariivorans</name>
    <dbReference type="NCBI Taxonomy" id="314319"/>
    <lineage>
        <taxon>Bacteria</taxon>
        <taxon>Pseudomonadati</taxon>
        <taxon>Bacteroidota</taxon>
        <taxon>Bacteroidia</taxon>
        <taxon>Marinilabiliales</taxon>
        <taxon>Prolixibacteraceae</taxon>
        <taxon>Prolixibacter</taxon>
    </lineage>
</organism>
<dbReference type="RefSeq" id="WP_025863849.1">
    <property type="nucleotide sequence ID" value="NZ_BLAX01000001.1"/>
</dbReference>
<keyword evidence="2" id="KW-1185">Reference proteome</keyword>
<dbReference type="Proteomes" id="UP000391834">
    <property type="component" value="Unassembled WGS sequence"/>
</dbReference>
<evidence type="ECO:0000313" key="1">
    <source>
        <dbReference type="EMBL" id="GET33974.1"/>
    </source>
</evidence>
<dbReference type="EMBL" id="BLAX01000001">
    <property type="protein sequence ID" value="GET33974.1"/>
    <property type="molecule type" value="Genomic_DNA"/>
</dbReference>
<sequence>MNGKEQSTVSQNFAKFVEHLKNSGQIVSYARFAKSINYSPQSLNEILKGRRDVTIEVLRQFFLHYQVNPIDVFDTQQRLLGNTLSLPGENLKKDLATARLIESRLTLEWIKNYNQQQFYDQLPQFQIPLLTKEKEKLYCYQYNEDTMEPTLMFNDWLIIQHQENIENLIPHRLYVILCSYGLLIRRLSAVTKDHTALLLGNDDGNIIKQKVKLSDVLTVFEIKAKISKTISYQKPHGSPKTINSSFYNE</sequence>
<protein>
    <submittedName>
        <fullName evidence="1">Uncharacterized protein</fullName>
    </submittedName>
</protein>
<dbReference type="SUPFAM" id="SSF47413">
    <property type="entry name" value="lambda repressor-like DNA-binding domains"/>
    <property type="match status" value="1"/>
</dbReference>
<accession>A0A5M4B1P0</accession>
<dbReference type="OrthoDB" id="9796786at2"/>
<proteinExistence type="predicted"/>
<reference evidence="1 2" key="1">
    <citation type="submission" date="2019-10" db="EMBL/GenBank/DDBJ databases">
        <title>Prolixibacter strains distinguished by the presence of nitrate reductase genes were adept at nitrate-dependent anaerobic corrosion of metallic iron and carbon steel.</title>
        <authorList>
            <person name="Iino T."/>
            <person name="Shono N."/>
            <person name="Ito K."/>
            <person name="Nakamura R."/>
            <person name="Sueoka K."/>
            <person name="Harayama S."/>
            <person name="Ohkuma M."/>
        </authorList>
    </citation>
    <scope>NUCLEOTIDE SEQUENCE [LARGE SCALE GENOMIC DNA]</scope>
    <source>
        <strain evidence="1 2">JCM 13498</strain>
    </source>
</reference>
<evidence type="ECO:0000313" key="2">
    <source>
        <dbReference type="Proteomes" id="UP000391834"/>
    </source>
</evidence>
<gene>
    <name evidence="1" type="ORF">PbJCM13498_28370</name>
</gene>
<name>A0A5M4B1P0_9BACT</name>
<dbReference type="GO" id="GO:0003677">
    <property type="term" value="F:DNA binding"/>
    <property type="evidence" value="ECO:0007669"/>
    <property type="project" value="InterPro"/>
</dbReference>
<dbReference type="AlphaFoldDB" id="A0A5M4B1P0"/>
<comment type="caution">
    <text evidence="1">The sequence shown here is derived from an EMBL/GenBank/DDBJ whole genome shotgun (WGS) entry which is preliminary data.</text>
</comment>